<sequence length="431" mass="48328">MNLPSVAVLVLTLVSVCAAHLLNKPDLQNKRAAWQFKSSSRQLRPLGRPLRPLRPLRQPYQRPMQLLKQQRPRKTSQRLNQRSEGDFPLNAQAKDVKLTNSYNNLYYGPITIGTPGQKFNVSFDTGSSITWVPSIRGQRDYATVPNLFQRYNNLSSSSYKANGEAFEQSYEFGQVAGFLSQDSVMISGLKSQNQTFGEAIIIPNNMFIGDPNDGIFGLGFSNGRDEEPTVFDSLVSQGLLPAPVFSFYLNRFDSGEPDSVLTLGGTNPEYYTGDFTFAYLTVPDRWQFKIDRVQLADGARVSRSWTGHQAVIDSSTSLIVGPMEEVNALNEKLGGKRVKGSPGLFELDCSQLDNLPDVEFVVNGHKLSVSSKDYVLKILGEKWSMCLSGILGKRWARNETPFWRLGLSFMRGYYTQFDKGNRRIGFAKTKH</sequence>
<reference evidence="6 7" key="1">
    <citation type="journal article" date="2021" name="Elife">
        <title>Chloroplast acquisition without the gene transfer in kleptoplastic sea slugs, Plakobranchus ocellatus.</title>
        <authorList>
            <person name="Maeda T."/>
            <person name="Takahashi S."/>
            <person name="Yoshida T."/>
            <person name="Shimamura S."/>
            <person name="Takaki Y."/>
            <person name="Nagai Y."/>
            <person name="Toyoda A."/>
            <person name="Suzuki Y."/>
            <person name="Arimoto A."/>
            <person name="Ishii H."/>
            <person name="Satoh N."/>
            <person name="Nishiyama T."/>
            <person name="Hasebe M."/>
            <person name="Maruyama T."/>
            <person name="Minagawa J."/>
            <person name="Obokata J."/>
            <person name="Shigenobu S."/>
        </authorList>
    </citation>
    <scope>NUCLEOTIDE SEQUENCE [LARGE SCALE GENOMIC DNA]</scope>
</reference>
<dbReference type="InterPro" id="IPR021109">
    <property type="entry name" value="Peptidase_aspartic_dom_sf"/>
</dbReference>
<protein>
    <submittedName>
        <fullName evidence="6">Cathepsin d</fullName>
    </submittedName>
</protein>
<dbReference type="Proteomes" id="UP000735302">
    <property type="component" value="Unassembled WGS sequence"/>
</dbReference>
<dbReference type="FunFam" id="2.40.70.10:FF:000044">
    <property type="entry name" value="Lysosomal aspartic protease"/>
    <property type="match status" value="1"/>
</dbReference>
<feature type="active site" evidence="2">
    <location>
        <position position="124"/>
    </location>
</feature>
<feature type="region of interest" description="Disordered" evidence="3">
    <location>
        <begin position="66"/>
        <end position="86"/>
    </location>
</feature>
<evidence type="ECO:0000256" key="1">
    <source>
        <dbReference type="ARBA" id="ARBA00007447"/>
    </source>
</evidence>
<evidence type="ECO:0000259" key="5">
    <source>
        <dbReference type="PROSITE" id="PS51767"/>
    </source>
</evidence>
<dbReference type="InterPro" id="IPR033121">
    <property type="entry name" value="PEPTIDASE_A1"/>
</dbReference>
<gene>
    <name evidence="6" type="ORF">PoB_001147000</name>
</gene>
<proteinExistence type="inferred from homology"/>
<feature type="chain" id="PRO_5043696886" evidence="4">
    <location>
        <begin position="20"/>
        <end position="431"/>
    </location>
</feature>
<dbReference type="InterPro" id="IPR001461">
    <property type="entry name" value="Aspartic_peptidase_A1"/>
</dbReference>
<dbReference type="Pfam" id="PF00026">
    <property type="entry name" value="Asp"/>
    <property type="match status" value="1"/>
</dbReference>
<dbReference type="SUPFAM" id="SSF50630">
    <property type="entry name" value="Acid proteases"/>
    <property type="match status" value="1"/>
</dbReference>
<dbReference type="PRINTS" id="PR00792">
    <property type="entry name" value="PEPSIN"/>
</dbReference>
<dbReference type="PANTHER" id="PTHR47966:SF51">
    <property type="entry name" value="BETA-SITE APP-CLEAVING ENZYME, ISOFORM A-RELATED"/>
    <property type="match status" value="1"/>
</dbReference>
<evidence type="ECO:0000313" key="7">
    <source>
        <dbReference type="Proteomes" id="UP000735302"/>
    </source>
</evidence>
<keyword evidence="7" id="KW-1185">Reference proteome</keyword>
<organism evidence="6 7">
    <name type="scientific">Plakobranchus ocellatus</name>
    <dbReference type="NCBI Taxonomy" id="259542"/>
    <lineage>
        <taxon>Eukaryota</taxon>
        <taxon>Metazoa</taxon>
        <taxon>Spiralia</taxon>
        <taxon>Lophotrochozoa</taxon>
        <taxon>Mollusca</taxon>
        <taxon>Gastropoda</taxon>
        <taxon>Heterobranchia</taxon>
        <taxon>Euthyneura</taxon>
        <taxon>Panpulmonata</taxon>
        <taxon>Sacoglossa</taxon>
        <taxon>Placobranchoidea</taxon>
        <taxon>Plakobranchidae</taxon>
        <taxon>Plakobranchus</taxon>
    </lineage>
</organism>
<dbReference type="GO" id="GO:0006508">
    <property type="term" value="P:proteolysis"/>
    <property type="evidence" value="ECO:0007669"/>
    <property type="project" value="InterPro"/>
</dbReference>
<feature type="domain" description="Peptidase A1" evidence="5">
    <location>
        <begin position="106"/>
        <end position="427"/>
    </location>
</feature>
<comment type="caution">
    <text evidence="6">The sequence shown here is derived from an EMBL/GenBank/DDBJ whole genome shotgun (WGS) entry which is preliminary data.</text>
</comment>
<dbReference type="Gene3D" id="2.40.70.10">
    <property type="entry name" value="Acid Proteases"/>
    <property type="match status" value="2"/>
</dbReference>
<dbReference type="PROSITE" id="PS51767">
    <property type="entry name" value="PEPTIDASE_A1"/>
    <property type="match status" value="1"/>
</dbReference>
<dbReference type="PANTHER" id="PTHR47966">
    <property type="entry name" value="BETA-SITE APP-CLEAVING ENZYME, ISOFORM A-RELATED"/>
    <property type="match status" value="1"/>
</dbReference>
<feature type="active site" evidence="2">
    <location>
        <position position="313"/>
    </location>
</feature>
<name>A0AAV3YP99_9GAST</name>
<dbReference type="Gene3D" id="2.60.40.1960">
    <property type="match status" value="1"/>
</dbReference>
<feature type="signal peptide" evidence="4">
    <location>
        <begin position="1"/>
        <end position="19"/>
    </location>
</feature>
<comment type="similarity">
    <text evidence="1">Belongs to the peptidase A1 family.</text>
</comment>
<dbReference type="EMBL" id="BLXT01001350">
    <property type="protein sequence ID" value="GFN84964.1"/>
    <property type="molecule type" value="Genomic_DNA"/>
</dbReference>
<dbReference type="AlphaFoldDB" id="A0AAV3YP99"/>
<evidence type="ECO:0000313" key="6">
    <source>
        <dbReference type="EMBL" id="GFN84964.1"/>
    </source>
</evidence>
<evidence type="ECO:0000256" key="2">
    <source>
        <dbReference type="PIRSR" id="PIRSR601461-1"/>
    </source>
</evidence>
<dbReference type="FunFam" id="2.40.70.10:FF:000008">
    <property type="entry name" value="Cathepsin D"/>
    <property type="match status" value="1"/>
</dbReference>
<evidence type="ECO:0000256" key="4">
    <source>
        <dbReference type="SAM" id="SignalP"/>
    </source>
</evidence>
<keyword evidence="4" id="KW-0732">Signal</keyword>
<evidence type="ECO:0000256" key="3">
    <source>
        <dbReference type="SAM" id="MobiDB-lite"/>
    </source>
</evidence>
<dbReference type="GO" id="GO:0004190">
    <property type="term" value="F:aspartic-type endopeptidase activity"/>
    <property type="evidence" value="ECO:0007669"/>
    <property type="project" value="InterPro"/>
</dbReference>
<accession>A0AAV3YP99</accession>